<accession>A0AAV3ZE88</accession>
<evidence type="ECO:0000313" key="2">
    <source>
        <dbReference type="EMBL" id="GFN92703.1"/>
    </source>
</evidence>
<feature type="region of interest" description="Disordered" evidence="1">
    <location>
        <begin position="135"/>
        <end position="167"/>
    </location>
</feature>
<feature type="compositionally biased region" description="Basic and acidic residues" evidence="1">
    <location>
        <begin position="319"/>
        <end position="359"/>
    </location>
</feature>
<keyword evidence="3" id="KW-1185">Reference proteome</keyword>
<sequence length="359" mass="41616">MREDRHMRLRQLMKRMEQRFASEHLRETALIWFQNAKQRIEESIEDWAERLHHSTLYAFEEDAGAGLWRRDIKQMVLKFCTDVQTEKRDSMLRTCVRNHWRRPLHISTSTSLIMQLCKSGGRIGRMNRQSALSTLDGITDRPPFKPPQERREITPPGRSREAEPDQPELKDLIESIMAGLECRLGRRMDNKLNNFASRIKERGVKSVRFEDQIKTKRGRNNCPDADSGTPRGQSQGVRSKRGKTNVRQEELAAIAGVVPLVIQRIVPNRRDTGSPYDERSREYGGKGSPVHMNPRRPRERSREGEDSVSIQGAPARGLVRMETENHTSSHRGQLDERSRMYKEQGRHSPRSPHGERSRT</sequence>
<evidence type="ECO:0000313" key="3">
    <source>
        <dbReference type="Proteomes" id="UP000735302"/>
    </source>
</evidence>
<organism evidence="2 3">
    <name type="scientific">Plakobranchus ocellatus</name>
    <dbReference type="NCBI Taxonomy" id="259542"/>
    <lineage>
        <taxon>Eukaryota</taxon>
        <taxon>Metazoa</taxon>
        <taxon>Spiralia</taxon>
        <taxon>Lophotrochozoa</taxon>
        <taxon>Mollusca</taxon>
        <taxon>Gastropoda</taxon>
        <taxon>Heterobranchia</taxon>
        <taxon>Euthyneura</taxon>
        <taxon>Panpulmonata</taxon>
        <taxon>Sacoglossa</taxon>
        <taxon>Placobranchoidea</taxon>
        <taxon>Plakobranchidae</taxon>
        <taxon>Plakobranchus</taxon>
    </lineage>
</organism>
<feature type="compositionally biased region" description="Basic and acidic residues" evidence="1">
    <location>
        <begin position="269"/>
        <end position="284"/>
    </location>
</feature>
<name>A0AAV3ZE88_9GAST</name>
<reference evidence="2 3" key="1">
    <citation type="journal article" date="2021" name="Elife">
        <title>Chloroplast acquisition without the gene transfer in kleptoplastic sea slugs, Plakobranchus ocellatus.</title>
        <authorList>
            <person name="Maeda T."/>
            <person name="Takahashi S."/>
            <person name="Yoshida T."/>
            <person name="Shimamura S."/>
            <person name="Takaki Y."/>
            <person name="Nagai Y."/>
            <person name="Toyoda A."/>
            <person name="Suzuki Y."/>
            <person name="Arimoto A."/>
            <person name="Ishii H."/>
            <person name="Satoh N."/>
            <person name="Nishiyama T."/>
            <person name="Hasebe M."/>
            <person name="Maruyama T."/>
            <person name="Minagawa J."/>
            <person name="Obokata J."/>
            <person name="Shigenobu S."/>
        </authorList>
    </citation>
    <scope>NUCLEOTIDE SEQUENCE [LARGE SCALE GENOMIC DNA]</scope>
</reference>
<dbReference type="EMBL" id="BLXT01002287">
    <property type="protein sequence ID" value="GFN92703.1"/>
    <property type="molecule type" value="Genomic_DNA"/>
</dbReference>
<comment type="caution">
    <text evidence="2">The sequence shown here is derived from an EMBL/GenBank/DDBJ whole genome shotgun (WGS) entry which is preliminary data.</text>
</comment>
<proteinExistence type="predicted"/>
<feature type="region of interest" description="Disordered" evidence="1">
    <location>
        <begin position="210"/>
        <end position="245"/>
    </location>
</feature>
<gene>
    <name evidence="2" type="ORF">PoB_001920900</name>
</gene>
<feature type="compositionally biased region" description="Basic and acidic residues" evidence="1">
    <location>
        <begin position="138"/>
        <end position="167"/>
    </location>
</feature>
<protein>
    <submittedName>
        <fullName evidence="2">Uncharacterized protein</fullName>
    </submittedName>
</protein>
<dbReference type="Proteomes" id="UP000735302">
    <property type="component" value="Unassembled WGS sequence"/>
</dbReference>
<dbReference type="AlphaFoldDB" id="A0AAV3ZE88"/>
<feature type="region of interest" description="Disordered" evidence="1">
    <location>
        <begin position="269"/>
        <end position="359"/>
    </location>
</feature>
<evidence type="ECO:0000256" key="1">
    <source>
        <dbReference type="SAM" id="MobiDB-lite"/>
    </source>
</evidence>